<gene>
    <name evidence="3" type="ORF">M9Y10_011471</name>
    <name evidence="2" type="ORF">M9Y10_021482</name>
    <name evidence="1" type="ORF">M9Y10_032948</name>
</gene>
<evidence type="ECO:0000313" key="2">
    <source>
        <dbReference type="EMBL" id="KAK8834861.1"/>
    </source>
</evidence>
<comment type="caution">
    <text evidence="2">The sequence shown here is derived from an EMBL/GenBank/DDBJ whole genome shotgun (WGS) entry which is preliminary data.</text>
</comment>
<reference evidence="2 4" key="1">
    <citation type="submission" date="2024-04" db="EMBL/GenBank/DDBJ databases">
        <title>Tritrichomonas musculus Genome.</title>
        <authorList>
            <person name="Alves-Ferreira E."/>
            <person name="Grigg M."/>
            <person name="Lorenzi H."/>
            <person name="Galac M."/>
        </authorList>
    </citation>
    <scope>NUCLEOTIDE SEQUENCE [LARGE SCALE GENOMIC DNA]</scope>
    <source>
        <strain evidence="2 4">EAF2021</strain>
    </source>
</reference>
<accession>A0ABR2GMF2</accession>
<evidence type="ECO:0000313" key="3">
    <source>
        <dbReference type="EMBL" id="KAK8863781.1"/>
    </source>
</evidence>
<keyword evidence="4" id="KW-1185">Reference proteome</keyword>
<dbReference type="SUPFAM" id="SSF103657">
    <property type="entry name" value="BAR/IMD domain-like"/>
    <property type="match status" value="1"/>
</dbReference>
<evidence type="ECO:0000313" key="4">
    <source>
        <dbReference type="Proteomes" id="UP001470230"/>
    </source>
</evidence>
<dbReference type="EMBL" id="JAPFFF010000472">
    <property type="protein sequence ID" value="KAK8834199.1"/>
    <property type="molecule type" value="Genomic_DNA"/>
</dbReference>
<organism evidence="2 4">
    <name type="scientific">Tritrichomonas musculus</name>
    <dbReference type="NCBI Taxonomy" id="1915356"/>
    <lineage>
        <taxon>Eukaryota</taxon>
        <taxon>Metamonada</taxon>
        <taxon>Parabasalia</taxon>
        <taxon>Tritrichomonadida</taxon>
        <taxon>Tritrichomonadidae</taxon>
        <taxon>Tritrichomonas</taxon>
    </lineage>
</organism>
<proteinExistence type="predicted"/>
<evidence type="ECO:0000313" key="1">
    <source>
        <dbReference type="EMBL" id="KAK8834199.1"/>
    </source>
</evidence>
<name>A0ABR2GMF2_9EUKA</name>
<dbReference type="Proteomes" id="UP001470230">
    <property type="component" value="Unassembled WGS sequence"/>
</dbReference>
<protein>
    <submittedName>
        <fullName evidence="2">Uncharacterized protein</fullName>
    </submittedName>
</protein>
<dbReference type="EMBL" id="JAPFFF010000017">
    <property type="protein sequence ID" value="KAK8863781.1"/>
    <property type="molecule type" value="Genomic_DNA"/>
</dbReference>
<dbReference type="InterPro" id="IPR027267">
    <property type="entry name" value="AH/BAR_dom_sf"/>
</dbReference>
<sequence>MTFDLPSQNFTLIMRDTKNYAPIIRKDMAAANEKDRSIGNLCEQLADSCNSASNNQRPTIESALIGFATILCRVELYRKALYQRILPLSSSILVDPSNSIQQVNAILKKRDVAMKKAQRLPPPNNDPKIAQNNLLRTEATNLNSQAVQEARNWQSGFNVNLKKSLREYAHAQMEFAAKALEQWSNFIEDLTLLDFNRDTDEIVTMLEEGSVQ</sequence>
<dbReference type="EMBL" id="JAPFFF010000282">
    <property type="protein sequence ID" value="KAK8834861.1"/>
    <property type="molecule type" value="Genomic_DNA"/>
</dbReference>